<dbReference type="PANTHER" id="PTHR12547:SF18">
    <property type="entry name" value="PROTEIN TIS11"/>
    <property type="match status" value="1"/>
</dbReference>
<evidence type="ECO:0000256" key="2">
    <source>
        <dbReference type="ARBA" id="ARBA00022737"/>
    </source>
</evidence>
<evidence type="ECO:0000256" key="1">
    <source>
        <dbReference type="ARBA" id="ARBA00022723"/>
    </source>
</evidence>
<dbReference type="InterPro" id="IPR036855">
    <property type="entry name" value="Znf_CCCH_sf"/>
</dbReference>
<evidence type="ECO:0000256" key="3">
    <source>
        <dbReference type="ARBA" id="ARBA00022771"/>
    </source>
</evidence>
<evidence type="ECO:0000313" key="8">
    <source>
        <dbReference type="EMBL" id="KAJ6218926.1"/>
    </source>
</evidence>
<keyword evidence="1 5" id="KW-0479">Metal-binding</keyword>
<feature type="zinc finger region" description="C3H1-type" evidence="5">
    <location>
        <begin position="134"/>
        <end position="161"/>
    </location>
</feature>
<dbReference type="SMART" id="SM00356">
    <property type="entry name" value="ZnF_C3H1"/>
    <property type="match status" value="2"/>
</dbReference>
<dbReference type="SUPFAM" id="SSF90229">
    <property type="entry name" value="CCCH zinc finger"/>
    <property type="match status" value="2"/>
</dbReference>
<keyword evidence="4 5" id="KW-0862">Zinc</keyword>
<organism evidence="8 9">
    <name type="scientific">Blomia tropicalis</name>
    <name type="common">Mite</name>
    <dbReference type="NCBI Taxonomy" id="40697"/>
    <lineage>
        <taxon>Eukaryota</taxon>
        <taxon>Metazoa</taxon>
        <taxon>Ecdysozoa</taxon>
        <taxon>Arthropoda</taxon>
        <taxon>Chelicerata</taxon>
        <taxon>Arachnida</taxon>
        <taxon>Acari</taxon>
        <taxon>Acariformes</taxon>
        <taxon>Sarcoptiformes</taxon>
        <taxon>Astigmata</taxon>
        <taxon>Glycyphagoidea</taxon>
        <taxon>Echimyopodidae</taxon>
        <taxon>Blomia</taxon>
    </lineage>
</organism>
<dbReference type="Pfam" id="PF00642">
    <property type="entry name" value="zf-CCCH"/>
    <property type="match status" value="2"/>
</dbReference>
<dbReference type="PROSITE" id="PS50103">
    <property type="entry name" value="ZF_C3H1"/>
    <property type="match status" value="2"/>
</dbReference>
<dbReference type="FunFam" id="4.10.1000.10:FF:000001">
    <property type="entry name" value="zinc finger CCCH domain-containing protein 15-like"/>
    <property type="match status" value="1"/>
</dbReference>
<dbReference type="InterPro" id="IPR045877">
    <property type="entry name" value="ZFP36-like"/>
</dbReference>
<feature type="zinc finger region" description="C3H1-type" evidence="5">
    <location>
        <begin position="100"/>
        <end position="128"/>
    </location>
</feature>
<keyword evidence="9" id="KW-1185">Reference proteome</keyword>
<protein>
    <recommendedName>
        <fullName evidence="7">C3H1-type domain-containing protein</fullName>
    </recommendedName>
</protein>
<reference evidence="8" key="1">
    <citation type="submission" date="2022-12" db="EMBL/GenBank/DDBJ databases">
        <title>Genome assemblies of Blomia tropicalis.</title>
        <authorList>
            <person name="Cui Y."/>
        </authorList>
    </citation>
    <scope>NUCLEOTIDE SEQUENCE</scope>
    <source>
        <tissue evidence="8">Adult mites</tissue>
    </source>
</reference>
<comment type="caution">
    <text evidence="8">The sequence shown here is derived from an EMBL/GenBank/DDBJ whole genome shotgun (WGS) entry which is preliminary data.</text>
</comment>
<dbReference type="Proteomes" id="UP001142055">
    <property type="component" value="Chromosome 2"/>
</dbReference>
<evidence type="ECO:0000256" key="5">
    <source>
        <dbReference type="PROSITE-ProRule" id="PRU00723"/>
    </source>
</evidence>
<evidence type="ECO:0000256" key="4">
    <source>
        <dbReference type="ARBA" id="ARBA00022833"/>
    </source>
</evidence>
<dbReference type="GO" id="GO:0008270">
    <property type="term" value="F:zinc ion binding"/>
    <property type="evidence" value="ECO:0007669"/>
    <property type="project" value="UniProtKB-KW"/>
</dbReference>
<evidence type="ECO:0000313" key="9">
    <source>
        <dbReference type="Proteomes" id="UP001142055"/>
    </source>
</evidence>
<dbReference type="AlphaFoldDB" id="A0A9Q0M418"/>
<dbReference type="GO" id="GO:0003729">
    <property type="term" value="F:mRNA binding"/>
    <property type="evidence" value="ECO:0007669"/>
    <property type="project" value="InterPro"/>
</dbReference>
<gene>
    <name evidence="8" type="ORF">RDWZM_004738</name>
</gene>
<feature type="domain" description="C3H1-type" evidence="7">
    <location>
        <begin position="134"/>
        <end position="161"/>
    </location>
</feature>
<dbReference type="Gene3D" id="4.10.1000.10">
    <property type="entry name" value="Zinc finger, CCCH-type"/>
    <property type="match status" value="1"/>
</dbReference>
<dbReference type="PANTHER" id="PTHR12547">
    <property type="entry name" value="CCCH ZINC FINGER/TIS11-RELATED"/>
    <property type="match status" value="1"/>
</dbReference>
<feature type="domain" description="C3H1-type" evidence="7">
    <location>
        <begin position="100"/>
        <end position="128"/>
    </location>
</feature>
<evidence type="ECO:0000259" key="7">
    <source>
        <dbReference type="PROSITE" id="PS50103"/>
    </source>
</evidence>
<accession>A0A9Q0M418</accession>
<dbReference type="InterPro" id="IPR000571">
    <property type="entry name" value="Znf_CCCH"/>
</dbReference>
<feature type="region of interest" description="Disordered" evidence="6">
    <location>
        <begin position="165"/>
        <end position="197"/>
    </location>
</feature>
<keyword evidence="3 5" id="KW-0863">Zinc-finger</keyword>
<sequence>MTDIESVRQRDNEFSIEEKLLCSVWVHDRSLHGKTFDDIQRDFEARFAKKAPKHDLLIMWERNAFSTGSVNFDDNLYTTSQRNEQHSPLPGNYSMESHTLYKTELCRQYIDIGHCDYAEKCLFAHGKNELKELPKYRRICVSWANGYCQFGSNCMFMHHDGRPTNATDSHHRRISPNGHSQDYVSHRPSKMSRNGHY</sequence>
<proteinExistence type="predicted"/>
<name>A0A9Q0M418_BLOTA</name>
<evidence type="ECO:0000256" key="6">
    <source>
        <dbReference type="SAM" id="MobiDB-lite"/>
    </source>
</evidence>
<dbReference type="OMA" id="HERSDDY"/>
<dbReference type="EMBL" id="JAPWDV010000002">
    <property type="protein sequence ID" value="KAJ6218926.1"/>
    <property type="molecule type" value="Genomic_DNA"/>
</dbReference>
<feature type="compositionally biased region" description="Basic residues" evidence="6">
    <location>
        <begin position="187"/>
        <end position="197"/>
    </location>
</feature>
<keyword evidence="2" id="KW-0677">Repeat</keyword>